<dbReference type="InterPro" id="IPR013785">
    <property type="entry name" value="Aldolase_TIM"/>
</dbReference>
<keyword evidence="8" id="KW-1185">Reference proteome</keyword>
<dbReference type="Gene3D" id="3.20.20.70">
    <property type="entry name" value="Aldolase class I"/>
    <property type="match status" value="1"/>
</dbReference>
<dbReference type="CDD" id="cd01335">
    <property type="entry name" value="Radical_SAM"/>
    <property type="match status" value="1"/>
</dbReference>
<reference evidence="7 8" key="1">
    <citation type="submission" date="2014-04" db="EMBL/GenBank/DDBJ databases">
        <title>Genome assembly of Hyalangium minutum DSM 14724.</title>
        <authorList>
            <person name="Sharma G."/>
            <person name="Subramanian S."/>
        </authorList>
    </citation>
    <scope>NUCLEOTIDE SEQUENCE [LARGE SCALE GENOMIC DNA]</scope>
    <source>
        <strain evidence="7 8">DSM 14724</strain>
    </source>
</reference>
<accession>A0A085W2R8</accession>
<dbReference type="InterPro" id="IPR007197">
    <property type="entry name" value="rSAM"/>
</dbReference>
<dbReference type="STRING" id="394096.DB31_4424"/>
<dbReference type="GO" id="GO:0046872">
    <property type="term" value="F:metal ion binding"/>
    <property type="evidence" value="ECO:0007669"/>
    <property type="project" value="UniProtKB-KW"/>
</dbReference>
<dbReference type="PANTHER" id="PTHR11228:SF7">
    <property type="entry name" value="PQQA PEPTIDE CYCLASE"/>
    <property type="match status" value="1"/>
</dbReference>
<dbReference type="Pfam" id="PF04055">
    <property type="entry name" value="Radical_SAM"/>
    <property type="match status" value="1"/>
</dbReference>
<evidence type="ECO:0000313" key="7">
    <source>
        <dbReference type="EMBL" id="KFE61981.1"/>
    </source>
</evidence>
<dbReference type="GO" id="GO:0051536">
    <property type="term" value="F:iron-sulfur cluster binding"/>
    <property type="evidence" value="ECO:0007669"/>
    <property type="project" value="UniProtKB-KW"/>
</dbReference>
<keyword evidence="2" id="KW-0949">S-adenosyl-L-methionine</keyword>
<evidence type="ECO:0000256" key="3">
    <source>
        <dbReference type="ARBA" id="ARBA00022723"/>
    </source>
</evidence>
<evidence type="ECO:0000256" key="2">
    <source>
        <dbReference type="ARBA" id="ARBA00022691"/>
    </source>
</evidence>
<comment type="cofactor">
    <cofactor evidence="1">
        <name>[4Fe-4S] cluster</name>
        <dbReference type="ChEBI" id="CHEBI:49883"/>
    </cofactor>
</comment>
<protein>
    <submittedName>
        <fullName evidence="7">Fe-S oxidoreductase-protein</fullName>
    </submittedName>
</protein>
<organism evidence="7 8">
    <name type="scientific">Hyalangium minutum</name>
    <dbReference type="NCBI Taxonomy" id="394096"/>
    <lineage>
        <taxon>Bacteria</taxon>
        <taxon>Pseudomonadati</taxon>
        <taxon>Myxococcota</taxon>
        <taxon>Myxococcia</taxon>
        <taxon>Myxococcales</taxon>
        <taxon>Cystobacterineae</taxon>
        <taxon>Archangiaceae</taxon>
        <taxon>Hyalangium</taxon>
    </lineage>
</organism>
<name>A0A085W2R8_9BACT</name>
<evidence type="ECO:0000256" key="4">
    <source>
        <dbReference type="ARBA" id="ARBA00023004"/>
    </source>
</evidence>
<dbReference type="GO" id="GO:0003824">
    <property type="term" value="F:catalytic activity"/>
    <property type="evidence" value="ECO:0007669"/>
    <property type="project" value="InterPro"/>
</dbReference>
<dbReference type="OrthoDB" id="9782387at2"/>
<dbReference type="PROSITE" id="PS51257">
    <property type="entry name" value="PROKAR_LIPOPROTEIN"/>
    <property type="match status" value="1"/>
</dbReference>
<dbReference type="PROSITE" id="PS51918">
    <property type="entry name" value="RADICAL_SAM"/>
    <property type="match status" value="1"/>
</dbReference>
<keyword evidence="4" id="KW-0408">Iron</keyword>
<feature type="domain" description="Radical SAM core" evidence="6">
    <location>
        <begin position="2"/>
        <end position="212"/>
    </location>
</feature>
<evidence type="ECO:0000313" key="8">
    <source>
        <dbReference type="Proteomes" id="UP000028725"/>
    </source>
</evidence>
<keyword evidence="3" id="KW-0479">Metal-binding</keyword>
<keyword evidence="5" id="KW-0411">Iron-sulfur</keyword>
<dbReference type="Proteomes" id="UP000028725">
    <property type="component" value="Unassembled WGS sequence"/>
</dbReference>
<gene>
    <name evidence="7" type="ORF">DB31_4424</name>
</gene>
<dbReference type="RefSeq" id="WP_044198233.1">
    <property type="nucleotide sequence ID" value="NZ_JMCB01000024.1"/>
</dbReference>
<dbReference type="PATRIC" id="fig|394096.3.peg.8157"/>
<comment type="caution">
    <text evidence="7">The sequence shown here is derived from an EMBL/GenBank/DDBJ whole genome shotgun (WGS) entry which is preliminary data.</text>
</comment>
<dbReference type="InterPro" id="IPR050377">
    <property type="entry name" value="Radical_SAM_PqqE_MftC-like"/>
</dbReference>
<proteinExistence type="predicted"/>
<dbReference type="SFLD" id="SFLDG01067">
    <property type="entry name" value="SPASM/twitch_domain_containing"/>
    <property type="match status" value="1"/>
</dbReference>
<sequence length="292" mass="32292">MSGPRPTVSWNIVGGCNYRCTYCVQKHMPGIGGPTDEQLEAALATLTALPGSWEFKISGGEPFMLKRLPEVAQRLAAAGHKVSLLTNLSAPLRVISTFIEAAGEQLRTFSCSLHREEVEEAEFFEKARAVKELLAKWPRATFVVNSVVVPGHVPEVAESRERFEGAGIKFYPQLMRVNGQPAKYGWVDRWRIDRAFGDMVSPSQINRGYQLKGRLCHAGSKYFIIHPKGDAFSCYPGKRFGDGHLGNIFDGTLRLWDAPNPCRYEVCPCTVPQNRGIIEGFGNSSGEGSHSF</sequence>
<evidence type="ECO:0000259" key="6">
    <source>
        <dbReference type="PROSITE" id="PS51918"/>
    </source>
</evidence>
<dbReference type="PANTHER" id="PTHR11228">
    <property type="entry name" value="RADICAL SAM DOMAIN PROTEIN"/>
    <property type="match status" value="1"/>
</dbReference>
<dbReference type="InterPro" id="IPR058240">
    <property type="entry name" value="rSAM_sf"/>
</dbReference>
<evidence type="ECO:0000256" key="5">
    <source>
        <dbReference type="ARBA" id="ARBA00023014"/>
    </source>
</evidence>
<dbReference type="AlphaFoldDB" id="A0A085W2R8"/>
<dbReference type="SFLD" id="SFLDS00029">
    <property type="entry name" value="Radical_SAM"/>
    <property type="match status" value="1"/>
</dbReference>
<evidence type="ECO:0000256" key="1">
    <source>
        <dbReference type="ARBA" id="ARBA00001966"/>
    </source>
</evidence>
<dbReference type="EMBL" id="JMCB01000024">
    <property type="protein sequence ID" value="KFE61981.1"/>
    <property type="molecule type" value="Genomic_DNA"/>
</dbReference>
<dbReference type="SUPFAM" id="SSF102114">
    <property type="entry name" value="Radical SAM enzymes"/>
    <property type="match status" value="1"/>
</dbReference>